<dbReference type="GO" id="GO:0046872">
    <property type="term" value="F:metal ion binding"/>
    <property type="evidence" value="ECO:0007669"/>
    <property type="project" value="UniProtKB-KW"/>
</dbReference>
<feature type="binding site" evidence="11">
    <location>
        <begin position="63"/>
        <end position="66"/>
    </location>
    <ligand>
        <name>substrate</name>
    </ligand>
</feature>
<dbReference type="InterPro" id="IPR036412">
    <property type="entry name" value="HAD-like_sf"/>
</dbReference>
<organism evidence="14 15">
    <name type="scientific">Parasutterella excrementihominis</name>
    <dbReference type="NCBI Taxonomy" id="487175"/>
    <lineage>
        <taxon>Bacteria</taxon>
        <taxon>Pseudomonadati</taxon>
        <taxon>Pseudomonadota</taxon>
        <taxon>Betaproteobacteria</taxon>
        <taxon>Burkholderiales</taxon>
        <taxon>Sutterellaceae</taxon>
        <taxon>Parasutterella</taxon>
    </lineage>
</organism>
<comment type="cofactor">
    <cofactor evidence="13">
        <name>Zn(2+)</name>
        <dbReference type="ChEBI" id="CHEBI:29105"/>
    </cofactor>
</comment>
<accession>A0A6I3RY81</accession>
<evidence type="ECO:0000313" key="15">
    <source>
        <dbReference type="Proteomes" id="UP000462362"/>
    </source>
</evidence>
<feature type="binding site" evidence="13">
    <location>
        <position position="147"/>
    </location>
    <ligand>
        <name>Mg(2+)</name>
        <dbReference type="ChEBI" id="CHEBI:18420"/>
    </ligand>
</feature>
<feature type="site" description="Stabilizes the phosphoryl group" evidence="12">
    <location>
        <position position="121"/>
    </location>
</feature>
<feature type="active site" description="Proton donor" evidence="10">
    <location>
        <position position="23"/>
    </location>
</feature>
<dbReference type="Proteomes" id="UP000462362">
    <property type="component" value="Unassembled WGS sequence"/>
</dbReference>
<dbReference type="PANTHER" id="PTHR42891">
    <property type="entry name" value="D-GLYCERO-BETA-D-MANNO-HEPTOSE-1,7-BISPHOSPHATE 7-PHOSPHATASE"/>
    <property type="match status" value="1"/>
</dbReference>
<feature type="binding site" evidence="11">
    <location>
        <begin position="21"/>
        <end position="23"/>
    </location>
    <ligand>
        <name>substrate</name>
    </ligand>
</feature>
<evidence type="ECO:0000256" key="12">
    <source>
        <dbReference type="PIRSR" id="PIRSR004682-3"/>
    </source>
</evidence>
<dbReference type="InterPro" id="IPR006439">
    <property type="entry name" value="HAD-SF_hydro_IA"/>
</dbReference>
<dbReference type="SUPFAM" id="SSF56784">
    <property type="entry name" value="HAD-like"/>
    <property type="match status" value="1"/>
</dbReference>
<proteinExistence type="inferred from homology"/>
<dbReference type="Pfam" id="PF13242">
    <property type="entry name" value="Hydrolase_like"/>
    <property type="match status" value="1"/>
</dbReference>
<feature type="site" description="Stabilizes the phosphoryl group" evidence="12">
    <location>
        <position position="63"/>
    </location>
</feature>
<dbReference type="CDD" id="cd07503">
    <property type="entry name" value="HAD_HisB-N"/>
    <property type="match status" value="1"/>
</dbReference>
<feature type="binding site" evidence="13">
    <location>
        <position position="23"/>
    </location>
    <ligand>
        <name>Mg(2+)</name>
        <dbReference type="ChEBI" id="CHEBI:18420"/>
    </ligand>
</feature>
<evidence type="ECO:0000256" key="9">
    <source>
        <dbReference type="PIRNR" id="PIRNR004682"/>
    </source>
</evidence>
<dbReference type="PIRSF" id="PIRSF004682">
    <property type="entry name" value="GmhB"/>
    <property type="match status" value="1"/>
</dbReference>
<dbReference type="InterPro" id="IPR004446">
    <property type="entry name" value="Heptose_bisP_phosphatase"/>
</dbReference>
<feature type="binding site" evidence="13">
    <location>
        <position position="104"/>
    </location>
    <ligand>
        <name>Zn(2+)</name>
        <dbReference type="ChEBI" id="CHEBI:29105"/>
    </ligand>
</feature>
<keyword evidence="13" id="KW-0460">Magnesium</keyword>
<evidence type="ECO:0000256" key="8">
    <source>
        <dbReference type="ARBA" id="ARBA00061616"/>
    </source>
</evidence>
<dbReference type="GO" id="GO:0016791">
    <property type="term" value="F:phosphatase activity"/>
    <property type="evidence" value="ECO:0007669"/>
    <property type="project" value="InterPro"/>
</dbReference>
<evidence type="ECO:0000256" key="2">
    <source>
        <dbReference type="ARBA" id="ARBA00022490"/>
    </source>
</evidence>
<reference evidence="14 15" key="1">
    <citation type="journal article" date="2019" name="Nat. Med.">
        <title>A library of human gut bacterial isolates paired with longitudinal multiomics data enables mechanistic microbiome research.</title>
        <authorList>
            <person name="Poyet M."/>
            <person name="Groussin M."/>
            <person name="Gibbons S.M."/>
            <person name="Avila-Pacheco J."/>
            <person name="Jiang X."/>
            <person name="Kearney S.M."/>
            <person name="Perrotta A.R."/>
            <person name="Berdy B."/>
            <person name="Zhao S."/>
            <person name="Lieberman T.D."/>
            <person name="Swanson P.K."/>
            <person name="Smith M."/>
            <person name="Roesemann S."/>
            <person name="Alexander J.E."/>
            <person name="Rich S.A."/>
            <person name="Livny J."/>
            <person name="Vlamakis H."/>
            <person name="Clish C."/>
            <person name="Bullock K."/>
            <person name="Deik A."/>
            <person name="Scott J."/>
            <person name="Pierce K.A."/>
            <person name="Xavier R.J."/>
            <person name="Alm E.J."/>
        </authorList>
    </citation>
    <scope>NUCLEOTIDE SEQUENCE [LARGE SCALE GENOMIC DNA]</scope>
    <source>
        <strain evidence="14 15">BIOML-A2</strain>
    </source>
</reference>
<comment type="cofactor">
    <cofactor evidence="13">
        <name>Mg(2+)</name>
        <dbReference type="ChEBI" id="CHEBI:18420"/>
    </cofactor>
</comment>
<dbReference type="GO" id="GO:0005975">
    <property type="term" value="P:carbohydrate metabolic process"/>
    <property type="evidence" value="ECO:0007669"/>
    <property type="project" value="InterPro"/>
</dbReference>
<dbReference type="NCBIfam" id="NF006506">
    <property type="entry name" value="PRK08942.1"/>
    <property type="match status" value="1"/>
</dbReference>
<dbReference type="GeneID" id="43349838"/>
<feature type="site" description="Contributes to substrate recognition" evidence="12">
    <location>
        <position position="120"/>
    </location>
</feature>
<keyword evidence="6 9" id="KW-0119">Carbohydrate metabolism</keyword>
<evidence type="ECO:0000256" key="11">
    <source>
        <dbReference type="PIRSR" id="PIRSR004682-2"/>
    </source>
</evidence>
<evidence type="ECO:0000256" key="6">
    <source>
        <dbReference type="ARBA" id="ARBA00023277"/>
    </source>
</evidence>
<dbReference type="PANTHER" id="PTHR42891:SF1">
    <property type="entry name" value="D-GLYCERO-BETA-D-MANNO-HEPTOSE-1,7-BISPHOSPHATE 7-PHOSPHATASE"/>
    <property type="match status" value="1"/>
</dbReference>
<evidence type="ECO:0000313" key="14">
    <source>
        <dbReference type="EMBL" id="MTU42376.1"/>
    </source>
</evidence>
<dbReference type="EMBL" id="WNCL01000003">
    <property type="protein sequence ID" value="MTU42376.1"/>
    <property type="molecule type" value="Genomic_DNA"/>
</dbReference>
<evidence type="ECO:0000256" key="10">
    <source>
        <dbReference type="PIRSR" id="PIRSR004682-1"/>
    </source>
</evidence>
<dbReference type="FunFam" id="3.40.50.1000:FF:000037">
    <property type="entry name" value="D,D-heptose 1,7-bisphosphate phosphatase"/>
    <property type="match status" value="1"/>
</dbReference>
<dbReference type="EC" id="3.1.3.-" evidence="9"/>
<dbReference type="AlphaFoldDB" id="A0A6I3RY81"/>
<feature type="binding site" evidence="13">
    <location>
        <position position="21"/>
    </location>
    <ligand>
        <name>Mg(2+)</name>
        <dbReference type="ChEBI" id="CHEBI:18420"/>
    </ligand>
</feature>
<keyword evidence="4 9" id="KW-0378">Hydrolase</keyword>
<dbReference type="InterPro" id="IPR006543">
    <property type="entry name" value="Histidinol-phos"/>
</dbReference>
<comment type="caution">
    <text evidence="14">The sequence shown here is derived from an EMBL/GenBank/DDBJ whole genome shotgun (WGS) entry which is preliminary data.</text>
</comment>
<dbReference type="NCBIfam" id="TIGR01662">
    <property type="entry name" value="HAD-SF-IIIA"/>
    <property type="match status" value="1"/>
</dbReference>
<dbReference type="InterPro" id="IPR006549">
    <property type="entry name" value="HAD-SF_hydro_IIIA"/>
</dbReference>
<dbReference type="GO" id="GO:0005737">
    <property type="term" value="C:cytoplasm"/>
    <property type="evidence" value="ECO:0007669"/>
    <property type="project" value="UniProtKB-SubCell"/>
</dbReference>
<protein>
    <recommendedName>
        <fullName evidence="7 9">D,D-heptose 1,7-bisphosphate phosphatase</fullName>
        <ecNumber evidence="9">3.1.3.-</ecNumber>
    </recommendedName>
</protein>
<keyword evidence="5 13" id="KW-0862">Zinc</keyword>
<feature type="binding site" evidence="13">
    <location>
        <position position="117"/>
    </location>
    <ligand>
        <name>Zn(2+)</name>
        <dbReference type="ChEBI" id="CHEBI:29105"/>
    </ligand>
</feature>
<feature type="binding site" evidence="13">
    <location>
        <position position="119"/>
    </location>
    <ligand>
        <name>Zn(2+)</name>
        <dbReference type="ChEBI" id="CHEBI:29105"/>
    </ligand>
</feature>
<evidence type="ECO:0000256" key="3">
    <source>
        <dbReference type="ARBA" id="ARBA00022723"/>
    </source>
</evidence>
<feature type="binding site" evidence="11">
    <location>
        <begin position="120"/>
        <end position="121"/>
    </location>
    <ligand>
        <name>substrate</name>
    </ligand>
</feature>
<gene>
    <name evidence="14" type="primary">gmhB</name>
    <name evidence="14" type="ORF">GMD42_01820</name>
</gene>
<evidence type="ECO:0000256" key="4">
    <source>
        <dbReference type="ARBA" id="ARBA00022801"/>
    </source>
</evidence>
<dbReference type="NCBIfam" id="TIGR01549">
    <property type="entry name" value="HAD-SF-IA-v1"/>
    <property type="match status" value="1"/>
</dbReference>
<dbReference type="NCBIfam" id="TIGR00213">
    <property type="entry name" value="GmhB_yaeD"/>
    <property type="match status" value="1"/>
</dbReference>
<keyword evidence="3 13" id="KW-0479">Metal-binding</keyword>
<feature type="binding site" evidence="11">
    <location>
        <begin position="29"/>
        <end position="32"/>
    </location>
    <ligand>
        <name>substrate</name>
    </ligand>
</feature>
<dbReference type="InterPro" id="IPR023214">
    <property type="entry name" value="HAD_sf"/>
</dbReference>
<evidence type="ECO:0000256" key="1">
    <source>
        <dbReference type="ARBA" id="ARBA00004496"/>
    </source>
</evidence>
<dbReference type="RefSeq" id="WP_008810186.1">
    <property type="nucleotide sequence ID" value="NZ_CAJUON010000002.1"/>
</dbReference>
<comment type="similarity">
    <text evidence="8 9">Belongs to the gmhB family.</text>
</comment>
<sequence length="193" mass="21326">MRFCFTFRPRFSSAVKAAFLDRDGVINVDYAYVHSRENFHFIPGALEGAAELVRKGHQLIIVTNQSGIGRGKYSIDQFRELTFWLAGVFARNHAPLSAVYFCPHHPTHAFAPYLKDCDCRKPNPGMLLQAARDLNIDLTQSVLIGDKTSDIQAAKAAGLSKAVLVQSDGTKPWTECAVPHLQTKDLLAAAKLL</sequence>
<evidence type="ECO:0000256" key="5">
    <source>
        <dbReference type="ARBA" id="ARBA00022833"/>
    </source>
</evidence>
<dbReference type="NCBIfam" id="TIGR01656">
    <property type="entry name" value="Histidinol-ppas"/>
    <property type="match status" value="1"/>
</dbReference>
<feature type="binding site" evidence="11">
    <location>
        <position position="147"/>
    </location>
    <ligand>
        <name>substrate</name>
    </ligand>
</feature>
<keyword evidence="2 9" id="KW-0963">Cytoplasm</keyword>
<feature type="active site" description="Nucleophile" evidence="10">
    <location>
        <position position="21"/>
    </location>
</feature>
<name>A0A6I3RY81_9BURK</name>
<feature type="binding site" evidence="13">
    <location>
        <position position="102"/>
    </location>
    <ligand>
        <name>Zn(2+)</name>
        <dbReference type="ChEBI" id="CHEBI:29105"/>
    </ligand>
</feature>
<feature type="binding site" evidence="13">
    <location>
        <position position="146"/>
    </location>
    <ligand>
        <name>Mg(2+)</name>
        <dbReference type="ChEBI" id="CHEBI:18420"/>
    </ligand>
</feature>
<comment type="subcellular location">
    <subcellularLocation>
        <location evidence="1 9">Cytoplasm</location>
    </subcellularLocation>
</comment>
<dbReference type="Gene3D" id="3.40.50.1000">
    <property type="entry name" value="HAD superfamily/HAD-like"/>
    <property type="match status" value="1"/>
</dbReference>
<evidence type="ECO:0000256" key="7">
    <source>
        <dbReference type="ARBA" id="ARBA00031828"/>
    </source>
</evidence>
<evidence type="ECO:0000256" key="13">
    <source>
        <dbReference type="PIRSR" id="PIRSR004682-4"/>
    </source>
</evidence>